<dbReference type="InterPro" id="IPR015633">
    <property type="entry name" value="E2F"/>
</dbReference>
<keyword evidence="11" id="KW-1185">Reference proteome</keyword>
<sequence length="523" mass="57806">MRRGVRRPVLESPGGYSIIPSSSTPDMDIVKTEFTPSPHLLDHGYGATPQNQIISNLPSGAPTVKRKLIMETTQRLVVPIKQEFKAPQPKRQRRNSPAKKHTRFDTSLGLLTKKFTTLLEHSPNGVVNLNKASEDLGVQKRRIYDITNVLEGIGILEKKSKNNIQWKGGTRGSHAYSSLQTEVQALEDRENQLDQLIHSAETELCKLSERRYGYITYHDLRTIARYKHKTVMAIKAPSDSTLSVPMRDYKVQMKSESGEIEVFLCPESSSAKPKSIPPMDPLLKDFKEISPGLLNITTPPAPIFDSPISHLPQKPVSAQACRNLSFSKDPVFQSVGAPNSVQQEQSVPVFNGAPSSTTTNLDLSLSPDRTVLESCMFSSCAIESAATPLKLKNSLIHGPDDLGPMMEKYSPNADYSLTGSLDAILCSEPFLPLEPLSHSEFTFSLDNEEVIRSFLVNTCDSSIRQRMRLSQAGYLALRLTIAQNVPAARHHSDKLVFPTAILLAGVGVAVSSFSLKQLLKKHR</sequence>
<feature type="transmembrane region" description="Helical" evidence="8">
    <location>
        <begin position="495"/>
        <end position="515"/>
    </location>
</feature>
<feature type="region of interest" description="Disordered" evidence="7">
    <location>
        <begin position="1"/>
        <end position="23"/>
    </location>
</feature>
<keyword evidence="8" id="KW-1133">Transmembrane helix</keyword>
<dbReference type="Proteomes" id="UP001353858">
    <property type="component" value="Unassembled WGS sequence"/>
</dbReference>
<evidence type="ECO:0000256" key="1">
    <source>
        <dbReference type="ARBA" id="ARBA00010940"/>
    </source>
</evidence>
<dbReference type="GO" id="GO:0046983">
    <property type="term" value="F:protein dimerization activity"/>
    <property type="evidence" value="ECO:0007669"/>
    <property type="project" value="InterPro"/>
</dbReference>
<dbReference type="InterPro" id="IPR036388">
    <property type="entry name" value="WH-like_DNA-bd_sf"/>
</dbReference>
<accession>A0AAN7SGJ9</accession>
<proteinExistence type="inferred from homology"/>
<keyword evidence="8" id="KW-0812">Transmembrane</keyword>
<dbReference type="GO" id="GO:0090575">
    <property type="term" value="C:RNA polymerase II transcription regulator complex"/>
    <property type="evidence" value="ECO:0007669"/>
    <property type="project" value="TreeGrafter"/>
</dbReference>
<dbReference type="GO" id="GO:0000981">
    <property type="term" value="F:DNA-binding transcription factor activity, RNA polymerase II-specific"/>
    <property type="evidence" value="ECO:0007669"/>
    <property type="project" value="TreeGrafter"/>
</dbReference>
<evidence type="ECO:0000313" key="10">
    <source>
        <dbReference type="EMBL" id="KAK4880157.1"/>
    </source>
</evidence>
<dbReference type="SUPFAM" id="SSF144074">
    <property type="entry name" value="E2F-DP heterodimerization region"/>
    <property type="match status" value="1"/>
</dbReference>
<organism evidence="10 11">
    <name type="scientific">Aquatica leii</name>
    <dbReference type="NCBI Taxonomy" id="1421715"/>
    <lineage>
        <taxon>Eukaryota</taxon>
        <taxon>Metazoa</taxon>
        <taxon>Ecdysozoa</taxon>
        <taxon>Arthropoda</taxon>
        <taxon>Hexapoda</taxon>
        <taxon>Insecta</taxon>
        <taxon>Pterygota</taxon>
        <taxon>Neoptera</taxon>
        <taxon>Endopterygota</taxon>
        <taxon>Coleoptera</taxon>
        <taxon>Polyphaga</taxon>
        <taxon>Elateriformia</taxon>
        <taxon>Elateroidea</taxon>
        <taxon>Lampyridae</taxon>
        <taxon>Luciolinae</taxon>
        <taxon>Aquatica</taxon>
    </lineage>
</organism>
<evidence type="ECO:0000256" key="5">
    <source>
        <dbReference type="RuleBase" id="RU003796"/>
    </source>
</evidence>
<dbReference type="FunFam" id="1.10.10.10:FF:000008">
    <property type="entry name" value="E2F transcription factor 1"/>
    <property type="match status" value="1"/>
</dbReference>
<feature type="region of interest" description="Disordered" evidence="7">
    <location>
        <begin position="82"/>
        <end position="102"/>
    </location>
</feature>
<comment type="similarity">
    <text evidence="1 5">Belongs to the E2F/DP family.</text>
</comment>
<feature type="coiled-coil region" evidence="6">
    <location>
        <begin position="176"/>
        <end position="203"/>
    </location>
</feature>
<dbReference type="InterPro" id="IPR032198">
    <property type="entry name" value="E2F_CC-MB"/>
</dbReference>
<evidence type="ECO:0000256" key="3">
    <source>
        <dbReference type="ARBA" id="ARBA00023125"/>
    </source>
</evidence>
<protein>
    <recommendedName>
        <fullName evidence="9">E2F/DP family winged-helix DNA-binding domain-containing protein</fullName>
    </recommendedName>
</protein>
<feature type="domain" description="E2F/DP family winged-helix DNA-binding" evidence="9">
    <location>
        <begin position="103"/>
        <end position="168"/>
    </location>
</feature>
<dbReference type="Pfam" id="PF16421">
    <property type="entry name" value="E2F_CC-MB"/>
    <property type="match status" value="1"/>
</dbReference>
<name>A0AAN7SGJ9_9COLE</name>
<dbReference type="PANTHER" id="PTHR12081:SF18">
    <property type="entry name" value="TRANSCRIPTION FACTOR E2F2-RELATED"/>
    <property type="match status" value="1"/>
</dbReference>
<dbReference type="EMBL" id="JARPUR010000003">
    <property type="protein sequence ID" value="KAK4880157.1"/>
    <property type="molecule type" value="Genomic_DNA"/>
</dbReference>
<dbReference type="SUPFAM" id="SSF46785">
    <property type="entry name" value="Winged helix' DNA-binding domain"/>
    <property type="match status" value="1"/>
</dbReference>
<dbReference type="Pfam" id="PF02319">
    <property type="entry name" value="WHD_E2F_TDP"/>
    <property type="match status" value="1"/>
</dbReference>
<gene>
    <name evidence="10" type="ORF">RN001_008303</name>
</gene>
<feature type="compositionally biased region" description="Low complexity" evidence="7">
    <location>
        <begin position="12"/>
        <end position="23"/>
    </location>
</feature>
<dbReference type="PANTHER" id="PTHR12081">
    <property type="entry name" value="TRANSCRIPTION FACTOR E2F"/>
    <property type="match status" value="1"/>
</dbReference>
<evidence type="ECO:0000256" key="2">
    <source>
        <dbReference type="ARBA" id="ARBA00023015"/>
    </source>
</evidence>
<dbReference type="GO" id="GO:0000978">
    <property type="term" value="F:RNA polymerase II cis-regulatory region sequence-specific DNA binding"/>
    <property type="evidence" value="ECO:0007669"/>
    <property type="project" value="InterPro"/>
</dbReference>
<keyword evidence="8" id="KW-0472">Membrane</keyword>
<evidence type="ECO:0000256" key="8">
    <source>
        <dbReference type="SAM" id="Phobius"/>
    </source>
</evidence>
<comment type="subcellular location">
    <subcellularLocation>
        <location evidence="5">Nucleus</location>
    </subcellularLocation>
</comment>
<dbReference type="SMART" id="SM01372">
    <property type="entry name" value="E2F_TDP"/>
    <property type="match status" value="1"/>
</dbReference>
<keyword evidence="4 5" id="KW-0804">Transcription</keyword>
<evidence type="ECO:0000256" key="6">
    <source>
        <dbReference type="SAM" id="Coils"/>
    </source>
</evidence>
<keyword evidence="2 5" id="KW-0805">Transcription regulation</keyword>
<dbReference type="Gene3D" id="1.10.10.10">
    <property type="entry name" value="Winged helix-like DNA-binding domain superfamily/Winged helix DNA-binding domain"/>
    <property type="match status" value="1"/>
</dbReference>
<dbReference type="AlphaFoldDB" id="A0AAN7SGJ9"/>
<reference evidence="11" key="1">
    <citation type="submission" date="2023-01" db="EMBL/GenBank/DDBJ databases">
        <title>Key to firefly adult light organ development and bioluminescence: homeobox transcription factors regulate luciferase expression and transportation to peroxisome.</title>
        <authorList>
            <person name="Fu X."/>
        </authorList>
    </citation>
    <scope>NUCLEOTIDE SEQUENCE [LARGE SCALE GENOMIC DNA]</scope>
</reference>
<keyword evidence="5" id="KW-0539">Nucleus</keyword>
<comment type="caution">
    <text evidence="10">The sequence shown here is derived from an EMBL/GenBank/DDBJ whole genome shotgun (WGS) entry which is preliminary data.</text>
</comment>
<evidence type="ECO:0000313" key="11">
    <source>
        <dbReference type="Proteomes" id="UP001353858"/>
    </source>
</evidence>
<keyword evidence="3 5" id="KW-0238">DNA-binding</keyword>
<keyword evidence="6" id="KW-0175">Coiled coil</keyword>
<dbReference type="InterPro" id="IPR003316">
    <property type="entry name" value="E2F_WHTH_DNA-bd_dom"/>
</dbReference>
<dbReference type="InterPro" id="IPR036390">
    <property type="entry name" value="WH_DNA-bd_sf"/>
</dbReference>
<evidence type="ECO:0000256" key="4">
    <source>
        <dbReference type="ARBA" id="ARBA00023163"/>
    </source>
</evidence>
<evidence type="ECO:0000259" key="9">
    <source>
        <dbReference type="SMART" id="SM01372"/>
    </source>
</evidence>
<dbReference type="Gene3D" id="6.10.250.540">
    <property type="match status" value="1"/>
</dbReference>
<dbReference type="CDD" id="cd14660">
    <property type="entry name" value="E2F_DD"/>
    <property type="match status" value="1"/>
</dbReference>
<feature type="compositionally biased region" description="Basic residues" evidence="7">
    <location>
        <begin position="88"/>
        <end position="102"/>
    </location>
</feature>
<dbReference type="InterPro" id="IPR037241">
    <property type="entry name" value="E2F-DP_heterodim"/>
</dbReference>
<evidence type="ECO:0000256" key="7">
    <source>
        <dbReference type="SAM" id="MobiDB-lite"/>
    </source>
</evidence>